<reference evidence="3" key="1">
    <citation type="journal article" date="2019" name="Int. J. Syst. Evol. Microbiol.">
        <title>The Global Catalogue of Microorganisms (GCM) 10K type strain sequencing project: providing services to taxonomists for standard genome sequencing and annotation.</title>
        <authorList>
            <consortium name="The Broad Institute Genomics Platform"/>
            <consortium name="The Broad Institute Genome Sequencing Center for Infectious Disease"/>
            <person name="Wu L."/>
            <person name="Ma J."/>
        </authorList>
    </citation>
    <scope>NUCLEOTIDE SEQUENCE [LARGE SCALE GENOMIC DNA]</scope>
    <source>
        <strain evidence="3">JCM 12125</strain>
    </source>
</reference>
<sequence>MNEHAKIYGTTLAIAAGTLLLGGVSWAQETSGSAATRALNGAPPASTLTTQPNAQPPLTAQERSPSARPQNAPTRSTSRPQPSTGEDALEALLSSTADDAGPQTTTPPARTGVTLAAGQTEPEPIPMTLGYYVRGDKDCDQIWPGEGDIAFLTPTAFTIDFGGCDPGQFLQTGPNSWKEEQRCRTERGDDAGAYNVTYDVLAADQIKRTARFGDDVDAAEDDLWNFCPLDDVPENAQFAS</sequence>
<evidence type="ECO:0000313" key="2">
    <source>
        <dbReference type="EMBL" id="MFC5342685.1"/>
    </source>
</evidence>
<dbReference type="Proteomes" id="UP001596152">
    <property type="component" value="Unassembled WGS sequence"/>
</dbReference>
<evidence type="ECO:0008006" key="4">
    <source>
        <dbReference type="Google" id="ProtNLM"/>
    </source>
</evidence>
<accession>A0ABW0FLN6</accession>
<feature type="region of interest" description="Disordered" evidence="1">
    <location>
        <begin position="36"/>
        <end position="121"/>
    </location>
</feature>
<comment type="caution">
    <text evidence="2">The sequence shown here is derived from an EMBL/GenBank/DDBJ whole genome shotgun (WGS) entry which is preliminary data.</text>
</comment>
<organism evidence="2 3">
    <name type="scientific">Brevundimonas staleyi</name>
    <dbReference type="NCBI Taxonomy" id="74326"/>
    <lineage>
        <taxon>Bacteria</taxon>
        <taxon>Pseudomonadati</taxon>
        <taxon>Pseudomonadota</taxon>
        <taxon>Alphaproteobacteria</taxon>
        <taxon>Caulobacterales</taxon>
        <taxon>Caulobacteraceae</taxon>
        <taxon>Brevundimonas</taxon>
    </lineage>
</organism>
<evidence type="ECO:0000313" key="3">
    <source>
        <dbReference type="Proteomes" id="UP001596152"/>
    </source>
</evidence>
<protein>
    <recommendedName>
        <fullName evidence="4">Secreted protein</fullName>
    </recommendedName>
</protein>
<keyword evidence="3" id="KW-1185">Reference proteome</keyword>
<dbReference type="EMBL" id="JBHSLF010000002">
    <property type="protein sequence ID" value="MFC5342685.1"/>
    <property type="molecule type" value="Genomic_DNA"/>
</dbReference>
<gene>
    <name evidence="2" type="ORF">ACFPIE_02090</name>
</gene>
<feature type="compositionally biased region" description="Polar residues" evidence="1">
    <location>
        <begin position="93"/>
        <end position="108"/>
    </location>
</feature>
<proteinExistence type="predicted"/>
<name>A0ABW0FLN6_9CAUL</name>
<evidence type="ECO:0000256" key="1">
    <source>
        <dbReference type="SAM" id="MobiDB-lite"/>
    </source>
</evidence>
<dbReference type="RefSeq" id="WP_374038606.1">
    <property type="nucleotide sequence ID" value="NZ_CP169082.1"/>
</dbReference>
<feature type="compositionally biased region" description="Polar residues" evidence="1">
    <location>
        <begin position="46"/>
        <end position="84"/>
    </location>
</feature>